<comment type="caution">
    <text evidence="4">The sequence shown here is derived from an EMBL/GenBank/DDBJ whole genome shotgun (WGS) entry which is preliminary data.</text>
</comment>
<accession>A0A4R7YWI9</accession>
<keyword evidence="2" id="KW-0288">FMN</keyword>
<proteinExistence type="predicted"/>
<evidence type="ECO:0000313" key="5">
    <source>
        <dbReference type="Proteomes" id="UP000294697"/>
    </source>
</evidence>
<dbReference type="InterPro" id="IPR051796">
    <property type="entry name" value="ISF_SsuE-like"/>
</dbReference>
<dbReference type="SUPFAM" id="SSF52218">
    <property type="entry name" value="Flavoproteins"/>
    <property type="match status" value="1"/>
</dbReference>
<dbReference type="PANTHER" id="PTHR43278:SF4">
    <property type="entry name" value="NAD(P)H-DEPENDENT FMN-CONTAINING OXIDOREDUCTASE YWQN-RELATED"/>
    <property type="match status" value="1"/>
</dbReference>
<dbReference type="Pfam" id="PF03358">
    <property type="entry name" value="FMN_red"/>
    <property type="match status" value="1"/>
</dbReference>
<sequence length="214" mass="24083">MKIIKVIAFNGSPKSEGNTYHALKIMESEFEKEKIEVEIIQVGNKKIRGCLACNECVKSQDERCIIDDQVNGWIQKMKNADGIILGSPVHYAAIAGTMKSFLDRAFYVASVNGMIFRHKVGAPVVAVRRSGGLPTFNQLSNYLNYSEMMIPTSNYWNVIHGTSPGDALKDKEGKQIMRVLAKNMAYLMKLKKAGENEVKAPEQEKKEFMNFIRE</sequence>
<dbReference type="EMBL" id="SODA01000019">
    <property type="protein sequence ID" value="TDW01690.1"/>
    <property type="molecule type" value="Genomic_DNA"/>
</dbReference>
<dbReference type="Proteomes" id="UP000294697">
    <property type="component" value="Unassembled WGS sequence"/>
</dbReference>
<feature type="domain" description="NADPH-dependent FMN reductase-like" evidence="3">
    <location>
        <begin position="4"/>
        <end position="160"/>
    </location>
</feature>
<dbReference type="InterPro" id="IPR005025">
    <property type="entry name" value="FMN_Rdtase-like_dom"/>
</dbReference>
<dbReference type="Gene3D" id="3.40.50.360">
    <property type="match status" value="1"/>
</dbReference>
<evidence type="ECO:0000313" key="4">
    <source>
        <dbReference type="EMBL" id="TDW01690.1"/>
    </source>
</evidence>
<gene>
    <name evidence="4" type="ORF">C8C77_11954</name>
</gene>
<dbReference type="InterPro" id="IPR029039">
    <property type="entry name" value="Flavoprotein-like_sf"/>
</dbReference>
<evidence type="ECO:0000256" key="2">
    <source>
        <dbReference type="ARBA" id="ARBA00022643"/>
    </source>
</evidence>
<keyword evidence="1" id="KW-0285">Flavoprotein</keyword>
<dbReference type="AlphaFoldDB" id="A0A4R7YWI9"/>
<organism evidence="4 5">
    <name type="scientific">Halanaerobium saccharolyticum</name>
    <dbReference type="NCBI Taxonomy" id="43595"/>
    <lineage>
        <taxon>Bacteria</taxon>
        <taxon>Bacillati</taxon>
        <taxon>Bacillota</taxon>
        <taxon>Clostridia</taxon>
        <taxon>Halanaerobiales</taxon>
        <taxon>Halanaerobiaceae</taxon>
        <taxon>Halanaerobium</taxon>
    </lineage>
</organism>
<dbReference type="GO" id="GO:0016491">
    <property type="term" value="F:oxidoreductase activity"/>
    <property type="evidence" value="ECO:0007669"/>
    <property type="project" value="InterPro"/>
</dbReference>
<evidence type="ECO:0000256" key="1">
    <source>
        <dbReference type="ARBA" id="ARBA00022630"/>
    </source>
</evidence>
<reference evidence="4 5" key="1">
    <citation type="submission" date="2019-03" db="EMBL/GenBank/DDBJ databases">
        <title>Subsurface microbial communities from deep shales in Ohio and West Virginia, USA.</title>
        <authorList>
            <person name="Wrighton K."/>
        </authorList>
    </citation>
    <scope>NUCLEOTIDE SEQUENCE [LARGE SCALE GENOMIC DNA]</scope>
    <source>
        <strain evidence="4 5">MSL9.2</strain>
    </source>
</reference>
<protein>
    <submittedName>
        <fullName evidence="4">Multimeric flavodoxin WrbA</fullName>
    </submittedName>
</protein>
<name>A0A4R7YWI9_9FIRM</name>
<dbReference type="PANTHER" id="PTHR43278">
    <property type="entry name" value="NAD(P)H-DEPENDENT FMN-CONTAINING OXIDOREDUCTASE YWQN-RELATED"/>
    <property type="match status" value="1"/>
</dbReference>
<evidence type="ECO:0000259" key="3">
    <source>
        <dbReference type="Pfam" id="PF03358"/>
    </source>
</evidence>